<dbReference type="Ensembl" id="ENSPKIT00000011429.1">
    <property type="protein sequence ID" value="ENSPKIP00000030608.1"/>
    <property type="gene ID" value="ENSPKIG00000011384.1"/>
</dbReference>
<feature type="repeat" description="ARM" evidence="6">
    <location>
        <begin position="390"/>
        <end position="432"/>
    </location>
</feature>
<dbReference type="GO" id="GO:0005886">
    <property type="term" value="C:plasma membrane"/>
    <property type="evidence" value="ECO:0007669"/>
    <property type="project" value="TreeGrafter"/>
</dbReference>
<dbReference type="Gene3D" id="1.25.10.10">
    <property type="entry name" value="Leucine-rich Repeat Variant"/>
    <property type="match status" value="1"/>
</dbReference>
<name>A0A3B3SJU2_9TELE</name>
<dbReference type="GO" id="GO:0005912">
    <property type="term" value="C:adherens junction"/>
    <property type="evidence" value="ECO:0007669"/>
    <property type="project" value="TreeGrafter"/>
</dbReference>
<protein>
    <submittedName>
        <fullName evidence="7">Plakophilin 3</fullName>
    </submittedName>
</protein>
<organism evidence="7 8">
    <name type="scientific">Paramormyrops kingsleyae</name>
    <dbReference type="NCBI Taxonomy" id="1676925"/>
    <lineage>
        <taxon>Eukaryota</taxon>
        <taxon>Metazoa</taxon>
        <taxon>Chordata</taxon>
        <taxon>Craniata</taxon>
        <taxon>Vertebrata</taxon>
        <taxon>Euteleostomi</taxon>
        <taxon>Actinopterygii</taxon>
        <taxon>Neopterygii</taxon>
        <taxon>Teleostei</taxon>
        <taxon>Osteoglossocephala</taxon>
        <taxon>Osteoglossomorpha</taxon>
        <taxon>Osteoglossiformes</taxon>
        <taxon>Mormyridae</taxon>
        <taxon>Paramormyrops</taxon>
    </lineage>
</organism>
<proteinExistence type="inferred from homology"/>
<dbReference type="GO" id="GO:0005634">
    <property type="term" value="C:nucleus"/>
    <property type="evidence" value="ECO:0007669"/>
    <property type="project" value="TreeGrafter"/>
</dbReference>
<evidence type="ECO:0000256" key="6">
    <source>
        <dbReference type="PROSITE-ProRule" id="PRU00259"/>
    </source>
</evidence>
<dbReference type="GO" id="GO:0005737">
    <property type="term" value="C:cytoplasm"/>
    <property type="evidence" value="ECO:0007669"/>
    <property type="project" value="TreeGrafter"/>
</dbReference>
<evidence type="ECO:0000256" key="1">
    <source>
        <dbReference type="ARBA" id="ARBA00004282"/>
    </source>
</evidence>
<evidence type="ECO:0000256" key="2">
    <source>
        <dbReference type="ARBA" id="ARBA00005462"/>
    </source>
</evidence>
<dbReference type="OrthoDB" id="3245100at2759"/>
<dbReference type="InterPro" id="IPR011989">
    <property type="entry name" value="ARM-like"/>
</dbReference>
<reference evidence="7" key="1">
    <citation type="submission" date="2025-08" db="UniProtKB">
        <authorList>
            <consortium name="Ensembl"/>
        </authorList>
    </citation>
    <scope>IDENTIFICATION</scope>
</reference>
<dbReference type="InterPro" id="IPR028435">
    <property type="entry name" value="Plakophilin/d_Catenin"/>
</dbReference>
<evidence type="ECO:0000256" key="3">
    <source>
        <dbReference type="ARBA" id="ARBA00022737"/>
    </source>
</evidence>
<dbReference type="PROSITE" id="PS50176">
    <property type="entry name" value="ARM_REPEAT"/>
    <property type="match status" value="2"/>
</dbReference>
<evidence type="ECO:0000256" key="4">
    <source>
        <dbReference type="ARBA" id="ARBA00022889"/>
    </source>
</evidence>
<keyword evidence="8" id="KW-1185">Reference proteome</keyword>
<evidence type="ECO:0000313" key="8">
    <source>
        <dbReference type="Proteomes" id="UP000261540"/>
    </source>
</evidence>
<sequence length="826" mass="89068">MSFSAAAEKPFLSTLQPKSPVTTYAIPSELQLGYAGSGADQEAKKSRVQQQVHLRMAEKFSSTLPQMNRTASYTTTDYGNSTSVKYATYKPSFTTKSQMVSGNQTINRVPQYSSRSMVEMDAHGGNSFYQKRAGTMSPASMRLQGQSPGSALTNIDFLNGNVGYDGGTPLQRQSAYGENGFSMQSAKSGQMRTMQRSLSGTLIGSGMVNGNMGGNMGGTIGSGTIGGGTIGGGTIGGGTIGGGTIGGMEQTQQYSFKGPAFRTLTRINRVSRPGPPPVQQISSGGTIQRYSEGFTNHVGQTVATPQILMQQHSGCSLPRSGSAKSLTSLKGADVFDGAMDNGPGFTGLDMDTAVSYLNASEPEVQVQGTAFIQHECYHKDQAKTKLRELKGIPTLVKLFTSPDLEVQRYATGAMRNAIYENMENKTALIEAGGIPRMVEALNEPDSDLRKNITGILWNLSSKDNLKEKVAKDTLPQLTEKILTPLSAGKDSDDSQQSASDVEIFCNTTGCLRNLSSLNEKTRQQMRDTPGLVDSLVGYIQGSLNDLSMNGKGVENSICVLRNLSYQVYSEMQPSTLRRLEGPSRSEDRNTNPVIGCFTPQSRKAKNALSSDVSFTEVAKQPKGQEWLWHPQVVPLYNSVLEKCQENATTREAAAGALHNITGGDQRWASVLSRVALDRERSLTVLVDSLCATDSDQELRSLSGLLRNLTRQCGSKDTMVTKLVSPLVSRLPSDGRQKEPSSEVVINICGALNNMVAVSSNAAREITYCDGLQKLVAIKDSNDSSTGKIKAAKAASTVLGNMFQYKKLHKDYKEKGYNRPDFAETIM</sequence>
<dbReference type="PANTHER" id="PTHR10372:SF1">
    <property type="entry name" value="PLAKOPHILIN-3"/>
    <property type="match status" value="1"/>
</dbReference>
<dbReference type="PANTHER" id="PTHR10372">
    <property type="entry name" value="PLAKOPHILLIN-RELATED"/>
    <property type="match status" value="1"/>
</dbReference>
<keyword evidence="4" id="KW-0130">Cell adhesion</keyword>
<dbReference type="Pfam" id="PF00514">
    <property type="entry name" value="Arm"/>
    <property type="match status" value="2"/>
</dbReference>
<comment type="similarity">
    <text evidence="2">Belongs to the beta-catenin family.</text>
</comment>
<keyword evidence="5" id="KW-0965">Cell junction</keyword>
<comment type="subcellular location">
    <subcellularLocation>
        <location evidence="1">Cell junction</location>
    </subcellularLocation>
</comment>
<evidence type="ECO:0000256" key="5">
    <source>
        <dbReference type="ARBA" id="ARBA00022949"/>
    </source>
</evidence>
<dbReference type="SUPFAM" id="SSF48371">
    <property type="entry name" value="ARM repeat"/>
    <property type="match status" value="1"/>
</dbReference>
<dbReference type="SMART" id="SM00185">
    <property type="entry name" value="ARM"/>
    <property type="match status" value="6"/>
</dbReference>
<feature type="repeat" description="ARM" evidence="6">
    <location>
        <begin position="432"/>
        <end position="474"/>
    </location>
</feature>
<accession>A0A3B3SJU2</accession>
<evidence type="ECO:0000313" key="7">
    <source>
        <dbReference type="Ensembl" id="ENSPKIP00000030608.1"/>
    </source>
</evidence>
<keyword evidence="3" id="KW-0677">Repeat</keyword>
<dbReference type="InterPro" id="IPR000225">
    <property type="entry name" value="Armadillo"/>
</dbReference>
<dbReference type="GO" id="GO:0098609">
    <property type="term" value="P:cell-cell adhesion"/>
    <property type="evidence" value="ECO:0007669"/>
    <property type="project" value="InterPro"/>
</dbReference>
<dbReference type="GeneTree" id="ENSGT00940000159515"/>
<dbReference type="InterPro" id="IPR016024">
    <property type="entry name" value="ARM-type_fold"/>
</dbReference>
<dbReference type="AlphaFoldDB" id="A0A3B3SJU2"/>
<dbReference type="Proteomes" id="UP000261540">
    <property type="component" value="Unplaced"/>
</dbReference>
<reference evidence="7" key="2">
    <citation type="submission" date="2025-09" db="UniProtKB">
        <authorList>
            <consortium name="Ensembl"/>
        </authorList>
    </citation>
    <scope>IDENTIFICATION</scope>
</reference>
<dbReference type="STRING" id="1676925.ENSPKIP00000030608"/>